<dbReference type="PANTHER" id="PTHR48081">
    <property type="entry name" value="AB HYDROLASE SUPERFAMILY PROTEIN C4A8.06C"/>
    <property type="match status" value="1"/>
</dbReference>
<dbReference type="InterPro" id="IPR050300">
    <property type="entry name" value="GDXG_lipolytic_enzyme"/>
</dbReference>
<gene>
    <name evidence="5" type="ORF">PgNI_02368</name>
</gene>
<evidence type="ECO:0000259" key="3">
    <source>
        <dbReference type="Pfam" id="PF07859"/>
    </source>
</evidence>
<dbReference type="InterPro" id="IPR013094">
    <property type="entry name" value="AB_hydrolase_3"/>
</dbReference>
<organism evidence="4 5">
    <name type="scientific">Pyricularia grisea</name>
    <name type="common">Crabgrass-specific blast fungus</name>
    <name type="synonym">Magnaporthe grisea</name>
    <dbReference type="NCBI Taxonomy" id="148305"/>
    <lineage>
        <taxon>Eukaryota</taxon>
        <taxon>Fungi</taxon>
        <taxon>Dikarya</taxon>
        <taxon>Ascomycota</taxon>
        <taxon>Pezizomycotina</taxon>
        <taxon>Sordariomycetes</taxon>
        <taxon>Sordariomycetidae</taxon>
        <taxon>Magnaporthales</taxon>
        <taxon>Pyriculariaceae</taxon>
        <taxon>Pyricularia</taxon>
    </lineage>
</organism>
<reference evidence="5" key="1">
    <citation type="journal article" date="2019" name="Mol. Biol. Evol.">
        <title>Blast fungal genomes show frequent chromosomal changes, gene gains and losses, and effector gene turnover.</title>
        <authorList>
            <person name="Gomez Luciano L.B."/>
            <person name="Jason Tsai I."/>
            <person name="Chuma I."/>
            <person name="Tosa Y."/>
            <person name="Chen Y.H."/>
            <person name="Li J.Y."/>
            <person name="Li M.Y."/>
            <person name="Jade Lu M.Y."/>
            <person name="Nakayashiki H."/>
            <person name="Li W.H."/>
        </authorList>
    </citation>
    <scope>NUCLEOTIDE SEQUENCE</scope>
    <source>
        <strain evidence="5">NI907</strain>
    </source>
</reference>
<reference evidence="5" key="2">
    <citation type="submission" date="2019-10" db="EMBL/GenBank/DDBJ databases">
        <authorList>
            <consortium name="NCBI Genome Project"/>
        </authorList>
    </citation>
    <scope>NUCLEOTIDE SEQUENCE</scope>
    <source>
        <strain evidence="5">NI907</strain>
    </source>
</reference>
<dbReference type="Proteomes" id="UP000515153">
    <property type="component" value="Unplaced"/>
</dbReference>
<keyword evidence="1" id="KW-0378">Hydrolase</keyword>
<proteinExistence type="predicted"/>
<dbReference type="PANTHER" id="PTHR48081:SF8">
    <property type="entry name" value="ALPHA_BETA HYDROLASE FOLD-3 DOMAIN-CONTAINING PROTEIN-RELATED"/>
    <property type="match status" value="1"/>
</dbReference>
<evidence type="ECO:0000256" key="1">
    <source>
        <dbReference type="ARBA" id="ARBA00022801"/>
    </source>
</evidence>
<dbReference type="AlphaFoldDB" id="A0A6P8BF21"/>
<name>A0A6P8BF21_PYRGI</name>
<dbReference type="SUPFAM" id="SSF53474">
    <property type="entry name" value="alpha/beta-Hydrolases"/>
    <property type="match status" value="1"/>
</dbReference>
<accession>A0A6P8BF21</accession>
<dbReference type="KEGG" id="pgri:PgNI_02368"/>
<evidence type="ECO:0000256" key="2">
    <source>
        <dbReference type="SAM" id="MobiDB-lite"/>
    </source>
</evidence>
<dbReference type="InterPro" id="IPR029058">
    <property type="entry name" value="AB_hydrolase_fold"/>
</dbReference>
<dbReference type="GeneID" id="41957347"/>
<reference evidence="5" key="3">
    <citation type="submission" date="2025-08" db="UniProtKB">
        <authorList>
            <consortium name="RefSeq"/>
        </authorList>
    </citation>
    <scope>IDENTIFICATION</scope>
    <source>
        <strain evidence="5">NI907</strain>
    </source>
</reference>
<feature type="region of interest" description="Disordered" evidence="2">
    <location>
        <begin position="1"/>
        <end position="20"/>
    </location>
</feature>
<evidence type="ECO:0000313" key="5">
    <source>
        <dbReference type="RefSeq" id="XP_030985838.1"/>
    </source>
</evidence>
<evidence type="ECO:0000313" key="4">
    <source>
        <dbReference type="Proteomes" id="UP000515153"/>
    </source>
</evidence>
<dbReference type="GO" id="GO:0016787">
    <property type="term" value="F:hydrolase activity"/>
    <property type="evidence" value="ECO:0007669"/>
    <property type="project" value="UniProtKB-KW"/>
</dbReference>
<dbReference type="Pfam" id="PF07859">
    <property type="entry name" value="Abhydrolase_3"/>
    <property type="match status" value="1"/>
</dbReference>
<dbReference type="RefSeq" id="XP_030985838.1">
    <property type="nucleotide sequence ID" value="XM_031122435.1"/>
</dbReference>
<feature type="domain" description="Alpha/beta hydrolase fold-3" evidence="3">
    <location>
        <begin position="117"/>
        <end position="329"/>
    </location>
</feature>
<keyword evidence="4" id="KW-1185">Reference proteome</keyword>
<dbReference type="Gene3D" id="3.40.50.1820">
    <property type="entry name" value="alpha/beta hydrolase"/>
    <property type="match status" value="1"/>
</dbReference>
<protein>
    <recommendedName>
        <fullName evidence="3">Alpha/beta hydrolase fold-3 domain-containing protein</fullName>
    </recommendedName>
</protein>
<sequence>MATNLPGRLGDKTMSLATDPRTHPGQLKVLQALGLADLSYLTTDLTLDSALDEITAFVRGNEESLEALYHSLDYRVAGEQLIPLVKSEQLIDGREGNEIRMYITRPAEPAPCPAPALIYFHSGGMIILDTLSPVHTTWAESLARTGFVVLAVDFRNAITHPFPAGLNDCAAAVRWVDAQRAQLGVDRIILQGDSGGGNLALATALRAKREGWLGAIDGVCAASPYISNAYHMPVDWRRRELPSLVECDGYLISAGTSALNAKMYGAADARDPLAWPYWVEEEELAGLPPHLITVNELDPLRDEGVAYYRKLVRAGVRVSARVNLGVVHEADMFLRSTLPDLYLESLWAIRKFADRLVV</sequence>